<name>D7VPR5_SPHSI</name>
<sequence length="40" mass="4603">MKLCILLCYVLVNKWYLIFPLTVGGFLPYAISRIMLIAPD</sequence>
<gene>
    <name evidence="2" type="ORF">HMPREF0766_12985</name>
</gene>
<dbReference type="AlphaFoldDB" id="D7VPR5"/>
<reference evidence="2" key="1">
    <citation type="submission" date="2010-07" db="EMBL/GenBank/DDBJ databases">
        <authorList>
            <person name="Muzny D."/>
            <person name="Qin X."/>
            <person name="Buhay C."/>
            <person name="Dugan-Rocha S."/>
            <person name="Ding Y."/>
            <person name="Chen G."/>
            <person name="Hawes A."/>
            <person name="Holder M."/>
            <person name="Jhangiani S."/>
            <person name="Johnson A."/>
            <person name="Khan Z."/>
            <person name="Li Z."/>
            <person name="Liu W."/>
            <person name="Liu X."/>
            <person name="Perez L."/>
            <person name="Shen H."/>
            <person name="Wang Q."/>
            <person name="Watt J."/>
            <person name="Xi L."/>
            <person name="Xin Y."/>
            <person name="Zhou J."/>
            <person name="Deng J."/>
            <person name="Jiang H."/>
            <person name="Liu Y."/>
            <person name="Qu J."/>
            <person name="Song X.-Z."/>
            <person name="Zhang L."/>
            <person name="Villasana D."/>
            <person name="Johnson A."/>
            <person name="Liu J."/>
            <person name="Liyanage D."/>
            <person name="Lorensuhewa L."/>
            <person name="Robinson T."/>
            <person name="Song A."/>
            <person name="Song B.-B."/>
            <person name="Dinh H."/>
            <person name="Thornton R."/>
            <person name="Coyle M."/>
            <person name="Francisco L."/>
            <person name="Jackson L."/>
            <person name="Javaid M."/>
            <person name="Korchina V."/>
            <person name="Kovar C."/>
            <person name="Mata R."/>
            <person name="Mathew T."/>
            <person name="Ngo R."/>
            <person name="Nguyen L."/>
            <person name="Nguyen N."/>
            <person name="Okwuonu G."/>
            <person name="Ongeri F."/>
            <person name="Pham C."/>
            <person name="Simmons D."/>
            <person name="Wilczek-Boney K."/>
            <person name="Hale W."/>
            <person name="Jakkamsetti A."/>
            <person name="Pham P."/>
            <person name="Ruth R."/>
            <person name="San Lucas F."/>
            <person name="Warren J."/>
            <person name="Zhang J."/>
            <person name="Zhao Z."/>
            <person name="Zhou C."/>
            <person name="Zhu D."/>
            <person name="Lee S."/>
            <person name="Bess C."/>
            <person name="Blankenburg K."/>
            <person name="Forbes L."/>
            <person name="Fu Q."/>
            <person name="Gubbala S."/>
            <person name="Hirani K."/>
            <person name="Jayaseelan J.C."/>
            <person name="Lara F."/>
            <person name="Munidasa M."/>
            <person name="Palculict T."/>
            <person name="Patil S."/>
            <person name="Pu L.-L."/>
            <person name="Saada N."/>
            <person name="Tang L."/>
            <person name="Weissenberger G."/>
            <person name="Zhu Y."/>
            <person name="Hemphill L."/>
            <person name="Shang Y."/>
            <person name="Youmans B."/>
            <person name="Ayvaz T."/>
            <person name="Ross M."/>
            <person name="Santibanez J."/>
            <person name="Aqrawi P."/>
            <person name="Gross S."/>
            <person name="Joshi V."/>
            <person name="Fowler G."/>
            <person name="Nazareth L."/>
            <person name="Reid J."/>
            <person name="Worley K."/>
            <person name="Petrosino J."/>
            <person name="Highlander S."/>
            <person name="Gibbs R."/>
        </authorList>
    </citation>
    <scope>NUCLEOTIDE SEQUENCE [LARGE SCALE GENOMIC DNA]</scope>
    <source>
        <strain evidence="2">ATCC 33861</strain>
    </source>
</reference>
<evidence type="ECO:0000313" key="2">
    <source>
        <dbReference type="EMBL" id="EFK57912.1"/>
    </source>
</evidence>
<evidence type="ECO:0000256" key="1">
    <source>
        <dbReference type="SAM" id="Phobius"/>
    </source>
</evidence>
<comment type="caution">
    <text evidence="2">The sequence shown here is derived from an EMBL/GenBank/DDBJ whole genome shotgun (WGS) entry which is preliminary data.</text>
</comment>
<keyword evidence="1" id="KW-0812">Transmembrane</keyword>
<protein>
    <submittedName>
        <fullName evidence="2">Uncharacterized protein</fullName>
    </submittedName>
</protein>
<keyword evidence="3" id="KW-1185">Reference proteome</keyword>
<feature type="transmembrane region" description="Helical" evidence="1">
    <location>
        <begin position="15"/>
        <end position="36"/>
    </location>
</feature>
<proteinExistence type="predicted"/>
<accession>D7VPR5</accession>
<dbReference type="EMBL" id="ACHA02000011">
    <property type="protein sequence ID" value="EFK57912.1"/>
    <property type="molecule type" value="Genomic_DNA"/>
</dbReference>
<dbReference type="Proteomes" id="UP000006258">
    <property type="component" value="Unassembled WGS sequence"/>
</dbReference>
<keyword evidence="1" id="KW-0472">Membrane</keyword>
<keyword evidence="1" id="KW-1133">Transmembrane helix</keyword>
<organism evidence="2 3">
    <name type="scientific">Sphingobacterium spiritivorum ATCC 33861</name>
    <dbReference type="NCBI Taxonomy" id="525373"/>
    <lineage>
        <taxon>Bacteria</taxon>
        <taxon>Pseudomonadati</taxon>
        <taxon>Bacteroidota</taxon>
        <taxon>Sphingobacteriia</taxon>
        <taxon>Sphingobacteriales</taxon>
        <taxon>Sphingobacteriaceae</taxon>
        <taxon>Sphingobacterium</taxon>
    </lineage>
</organism>
<dbReference type="HOGENOM" id="CLU_3296705_0_0_10"/>
<evidence type="ECO:0000313" key="3">
    <source>
        <dbReference type="Proteomes" id="UP000006258"/>
    </source>
</evidence>